<proteinExistence type="predicted"/>
<geneLocation type="plasmid" evidence="1 2">
    <name>pPRO1</name>
</geneLocation>
<keyword evidence="1" id="KW-0614">Plasmid</keyword>
<gene>
    <name evidence="1" type="ordered locus">Ppro_3797</name>
</gene>
<evidence type="ECO:0000313" key="2">
    <source>
        <dbReference type="Proteomes" id="UP000006732"/>
    </source>
</evidence>
<keyword evidence="2" id="KW-1185">Reference proteome</keyword>
<accession>A0R7S7</accession>
<dbReference type="HOGENOM" id="CLU_1174065_0_0_7"/>
<reference evidence="1 2" key="1">
    <citation type="submission" date="2006-10" db="EMBL/GenBank/DDBJ databases">
        <title>Complete sequence of plasmid pPRO1 of Pelobacter propionicus DSM 2379.</title>
        <authorList>
            <consortium name="US DOE Joint Genome Institute"/>
            <person name="Copeland A."/>
            <person name="Lucas S."/>
            <person name="Lapidus A."/>
            <person name="Barry K."/>
            <person name="Detter J.C."/>
            <person name="Glavina del Rio T."/>
            <person name="Hammon N."/>
            <person name="Israni S."/>
            <person name="Dalin E."/>
            <person name="Tice H."/>
            <person name="Pitluck S."/>
            <person name="Saunders E."/>
            <person name="Brettin T."/>
            <person name="Bruce D."/>
            <person name="Han C."/>
            <person name="Tapia R."/>
            <person name="Schmutz J."/>
            <person name="Larimer F."/>
            <person name="Land M."/>
            <person name="Hauser L."/>
            <person name="Kyrpides N."/>
            <person name="Kim E."/>
            <person name="Lovley D."/>
            <person name="Richardson P."/>
        </authorList>
    </citation>
    <scope>NUCLEOTIDE SEQUENCE [LARGE SCALE GENOMIC DNA]</scope>
    <source>
        <strain evidence="2">DSM 2379 / NBRC 103807 / OttBd1</strain>
        <plasmid evidence="2">Plasmid pPRO1</plasmid>
    </source>
</reference>
<dbReference type="KEGG" id="ppd:Ppro_3797"/>
<protein>
    <submittedName>
        <fullName evidence="1">Uncharacterized protein</fullName>
    </submittedName>
</protein>
<dbReference type="RefSeq" id="WP_011733904.1">
    <property type="nucleotide sequence ID" value="NC_008607.1"/>
</dbReference>
<name>A0R7S7_PELPD</name>
<dbReference type="EMBL" id="CP000483">
    <property type="protein sequence ID" value="ABL01385.1"/>
    <property type="molecule type" value="Genomic_DNA"/>
</dbReference>
<dbReference type="AlphaFoldDB" id="A0R7S7"/>
<dbReference type="Proteomes" id="UP000006732">
    <property type="component" value="Plasmid pPRO1"/>
</dbReference>
<evidence type="ECO:0000313" key="1">
    <source>
        <dbReference type="EMBL" id="ABL01385.1"/>
    </source>
</evidence>
<sequence>MMIPNELTDCYSDLQPADIYGAIEIAAITVLSRAFDMGVTATYLPDDGLQITGMPHIGDPVEITHDRIGKKLRRHLLYAIEHELQTRQTVYEAERLRQLQGKVLTGFPSGLDPDGSVRVEMDLSSQFRRYILLGTCPRRYQPLHERDTYLRGKEYSWYVCSVLPVTNHRQTKVRIVLSRTSKQLPAILLRQRSGIERIICLSRIPGGPADIVTAQKIPKDIINSVGKETGDIYRVRILKTQI</sequence>
<organism evidence="1 2">
    <name type="scientific">Pelobacter propionicus (strain DSM 2379 / NBRC 103807 / OttBd1)</name>
    <dbReference type="NCBI Taxonomy" id="338966"/>
    <lineage>
        <taxon>Bacteria</taxon>
        <taxon>Pseudomonadati</taxon>
        <taxon>Thermodesulfobacteriota</taxon>
        <taxon>Desulfuromonadia</taxon>
        <taxon>Desulfuromonadales</taxon>
        <taxon>Desulfuromonadaceae</taxon>
        <taxon>Pelobacter</taxon>
    </lineage>
</organism>